<feature type="compositionally biased region" description="Basic and acidic residues" evidence="1">
    <location>
        <begin position="434"/>
        <end position="460"/>
    </location>
</feature>
<gene>
    <name evidence="3" type="ORF">PENTCL1PPCAC_23334</name>
</gene>
<dbReference type="PANTHER" id="PTHR45920:SF4">
    <property type="entry name" value="FORMIN HOMOLOGY 2 DOMAIN CONTAINING, ISOFORM I"/>
    <property type="match status" value="1"/>
</dbReference>
<dbReference type="Pfam" id="PF18382">
    <property type="entry name" value="Formin_GBD_N"/>
    <property type="match status" value="1"/>
</dbReference>
<evidence type="ECO:0000313" key="4">
    <source>
        <dbReference type="Proteomes" id="UP001432027"/>
    </source>
</evidence>
<dbReference type="GO" id="GO:0030866">
    <property type="term" value="P:cortical actin cytoskeleton organization"/>
    <property type="evidence" value="ECO:0007669"/>
    <property type="project" value="TreeGrafter"/>
</dbReference>
<feature type="region of interest" description="Disordered" evidence="1">
    <location>
        <begin position="131"/>
        <end position="153"/>
    </location>
</feature>
<feature type="region of interest" description="Disordered" evidence="1">
    <location>
        <begin position="327"/>
        <end position="359"/>
    </location>
</feature>
<feature type="compositionally biased region" description="Basic and acidic residues" evidence="1">
    <location>
        <begin position="411"/>
        <end position="420"/>
    </location>
</feature>
<dbReference type="GO" id="GO:0005856">
    <property type="term" value="C:cytoskeleton"/>
    <property type="evidence" value="ECO:0007669"/>
    <property type="project" value="TreeGrafter"/>
</dbReference>
<dbReference type="Gene3D" id="1.25.10.10">
    <property type="entry name" value="Leucine-rich Repeat Variant"/>
    <property type="match status" value="1"/>
</dbReference>
<dbReference type="Proteomes" id="UP001432027">
    <property type="component" value="Unassembled WGS sequence"/>
</dbReference>
<dbReference type="GO" id="GO:0005737">
    <property type="term" value="C:cytoplasm"/>
    <property type="evidence" value="ECO:0007669"/>
    <property type="project" value="TreeGrafter"/>
</dbReference>
<evidence type="ECO:0000256" key="1">
    <source>
        <dbReference type="SAM" id="MobiDB-lite"/>
    </source>
</evidence>
<dbReference type="EMBL" id="BTSX01000005">
    <property type="protein sequence ID" value="GMT01160.1"/>
    <property type="molecule type" value="Genomic_DNA"/>
</dbReference>
<comment type="caution">
    <text evidence="3">The sequence shown here is derived from an EMBL/GenBank/DDBJ whole genome shotgun (WGS) entry which is preliminary data.</text>
</comment>
<accession>A0AAV5U2Y1</accession>
<feature type="region of interest" description="Disordered" evidence="1">
    <location>
        <begin position="263"/>
        <end position="303"/>
    </location>
</feature>
<reference evidence="3" key="1">
    <citation type="submission" date="2023-10" db="EMBL/GenBank/DDBJ databases">
        <title>Genome assembly of Pristionchus species.</title>
        <authorList>
            <person name="Yoshida K."/>
            <person name="Sommer R.J."/>
        </authorList>
    </citation>
    <scope>NUCLEOTIDE SEQUENCE</scope>
    <source>
        <strain evidence="3">RS0144</strain>
    </source>
</reference>
<dbReference type="InterPro" id="IPR041387">
    <property type="entry name" value="FHOD1_GBD_N"/>
</dbReference>
<name>A0AAV5U2Y1_9BILA</name>
<feature type="region of interest" description="Disordered" evidence="1">
    <location>
        <begin position="411"/>
        <end position="468"/>
    </location>
</feature>
<feature type="compositionally biased region" description="Polar residues" evidence="1">
    <location>
        <begin position="329"/>
        <end position="341"/>
    </location>
</feature>
<protein>
    <recommendedName>
        <fullName evidence="2">FHOD1 N-terminal GTPase-binding domain-containing protein</fullName>
    </recommendedName>
</protein>
<dbReference type="InterPro" id="IPR011989">
    <property type="entry name" value="ARM-like"/>
</dbReference>
<evidence type="ECO:0000259" key="2">
    <source>
        <dbReference type="Pfam" id="PF18382"/>
    </source>
</evidence>
<dbReference type="GO" id="GO:0051015">
    <property type="term" value="F:actin filament binding"/>
    <property type="evidence" value="ECO:0007669"/>
    <property type="project" value="TreeGrafter"/>
</dbReference>
<sequence length="468" mass="51563">MAEETEFNCRVQFVNDSDPFSTTSAAYLEPMRPVTFNFRLHEPISEQIGEVIRALRAPHKKDDAALQVYKGSEGGGGEFLTYLDSELTLAEQQDEYDVLKRILGMARRSAGRSGLIAFDIDLDSALNSTPQNTSFSSSASYKNDSPNTSYDSYKSSGSYNIDSSYQPYKSSLKPAKTPSFSDGIDSVYSTIDRSQRALDSLPSIRKPALIDEASAYRPEPLPLIVKPLRGQSRDPPTVPSTTVPTITSVSAPSIVRRRTITEDDPVPMKSGYGTLGRSRPAEEYGSTTKSAYSTPSAVETKPTDYGAYRSRVIADDYSSLGRDYGSGGTLTRSKSWYSSSVDGPPSAGTLPRARKGPDPEPIPFIDEELPTTYRARTVPSVPVSVPTLPQPSRFSKICLVKEDHIVEVGDRKKPEPDYRPVAEPTTIRSWKPLSLEETRSEVAKDVEKHTLERPPKKVEPVKPWSSRV</sequence>
<proteinExistence type="predicted"/>
<feature type="domain" description="FHOD1 N-terminal GTPase-binding" evidence="2">
    <location>
        <begin position="9"/>
        <end position="100"/>
    </location>
</feature>
<evidence type="ECO:0000313" key="3">
    <source>
        <dbReference type="EMBL" id="GMT01160.1"/>
    </source>
</evidence>
<feature type="region of interest" description="Disordered" evidence="1">
    <location>
        <begin position="226"/>
        <end position="245"/>
    </location>
</feature>
<feature type="compositionally biased region" description="Polar residues" evidence="1">
    <location>
        <begin position="285"/>
        <end position="297"/>
    </location>
</feature>
<dbReference type="PANTHER" id="PTHR45920">
    <property type="entry name" value="FORMIN HOMOLOGY 2 DOMAIN CONTAINING, ISOFORM I"/>
    <property type="match status" value="1"/>
</dbReference>
<keyword evidence="4" id="KW-1185">Reference proteome</keyword>
<feature type="non-terminal residue" evidence="3">
    <location>
        <position position="468"/>
    </location>
</feature>
<organism evidence="3 4">
    <name type="scientific">Pristionchus entomophagus</name>
    <dbReference type="NCBI Taxonomy" id="358040"/>
    <lineage>
        <taxon>Eukaryota</taxon>
        <taxon>Metazoa</taxon>
        <taxon>Ecdysozoa</taxon>
        <taxon>Nematoda</taxon>
        <taxon>Chromadorea</taxon>
        <taxon>Rhabditida</taxon>
        <taxon>Rhabditina</taxon>
        <taxon>Diplogasteromorpha</taxon>
        <taxon>Diplogasteroidea</taxon>
        <taxon>Neodiplogasteridae</taxon>
        <taxon>Pristionchus</taxon>
    </lineage>
</organism>
<dbReference type="AlphaFoldDB" id="A0AAV5U2Y1"/>